<organism evidence="1 2">
    <name type="scientific">Mojavia pulchra JT2-VF2</name>
    <dbReference type="NCBI Taxonomy" id="287848"/>
    <lineage>
        <taxon>Bacteria</taxon>
        <taxon>Bacillati</taxon>
        <taxon>Cyanobacteriota</taxon>
        <taxon>Cyanophyceae</taxon>
        <taxon>Nostocales</taxon>
        <taxon>Nostocaceae</taxon>
    </lineage>
</organism>
<dbReference type="AlphaFoldDB" id="A0A951UK17"/>
<protein>
    <submittedName>
        <fullName evidence="1">Uncharacterized protein</fullName>
    </submittedName>
</protein>
<proteinExistence type="predicted"/>
<comment type="caution">
    <text evidence="1">The sequence shown here is derived from an EMBL/GenBank/DDBJ whole genome shotgun (WGS) entry which is preliminary data.</text>
</comment>
<evidence type="ECO:0000313" key="2">
    <source>
        <dbReference type="Proteomes" id="UP000715781"/>
    </source>
</evidence>
<accession>A0A951UK17</accession>
<name>A0A951UK17_9NOST</name>
<dbReference type="Proteomes" id="UP000715781">
    <property type="component" value="Unassembled WGS sequence"/>
</dbReference>
<dbReference type="EMBL" id="JAHHHN010000066">
    <property type="protein sequence ID" value="MBW4566207.1"/>
    <property type="molecule type" value="Genomic_DNA"/>
</dbReference>
<gene>
    <name evidence="1" type="ORF">KME32_35090</name>
</gene>
<reference evidence="1" key="2">
    <citation type="journal article" date="2022" name="Microbiol. Resour. Announc.">
        <title>Metagenome Sequencing to Explore Phylogenomics of Terrestrial Cyanobacteria.</title>
        <authorList>
            <person name="Ward R.D."/>
            <person name="Stajich J.E."/>
            <person name="Johansen J.R."/>
            <person name="Huntemann M."/>
            <person name="Clum A."/>
            <person name="Foster B."/>
            <person name="Foster B."/>
            <person name="Roux S."/>
            <person name="Palaniappan K."/>
            <person name="Varghese N."/>
            <person name="Mukherjee S."/>
            <person name="Reddy T.B.K."/>
            <person name="Daum C."/>
            <person name="Copeland A."/>
            <person name="Chen I.A."/>
            <person name="Ivanova N.N."/>
            <person name="Kyrpides N.C."/>
            <person name="Shapiro N."/>
            <person name="Eloe-Fadrosh E.A."/>
            <person name="Pietrasiak N."/>
        </authorList>
    </citation>
    <scope>NUCLEOTIDE SEQUENCE</scope>
    <source>
        <strain evidence="1">JT2-VF2</strain>
    </source>
</reference>
<reference evidence="1" key="1">
    <citation type="submission" date="2021-05" db="EMBL/GenBank/DDBJ databases">
        <authorList>
            <person name="Pietrasiak N."/>
            <person name="Ward R."/>
            <person name="Stajich J.E."/>
            <person name="Kurbessoian T."/>
        </authorList>
    </citation>
    <scope>NUCLEOTIDE SEQUENCE</scope>
    <source>
        <strain evidence="1">JT2-VF2</strain>
    </source>
</reference>
<sequence length="223" mass="25295">MWEQFIARCNSKGTTATATLISFIELYLDDSQDDLDAIAGHDLNKNLDFRIKANIEEYLSKYLASQVDKYLATSHSSGSTDSETILAICSRLEQLELSTEEFNSKQTPSTEYSTSDLEQKIESMTARMTQLSEAIVKIQNYLNKQPKRSNKSYNKSYSQGYTQRIQPLTEEGLASRLGVNVETLREQRVNLPPPLFVSWCKGKDRSGIGWEFIDNTGLYYPVS</sequence>
<evidence type="ECO:0000313" key="1">
    <source>
        <dbReference type="EMBL" id="MBW4566207.1"/>
    </source>
</evidence>